<reference evidence="3 4" key="1">
    <citation type="journal article" date="2023" name="G3 (Bethesda)">
        <title>A chromosome-length genome assembly and annotation of blackberry (Rubus argutus, cv. 'Hillquist').</title>
        <authorList>
            <person name="Bruna T."/>
            <person name="Aryal R."/>
            <person name="Dudchenko O."/>
            <person name="Sargent D.J."/>
            <person name="Mead D."/>
            <person name="Buti M."/>
            <person name="Cavallini A."/>
            <person name="Hytonen T."/>
            <person name="Andres J."/>
            <person name="Pham M."/>
            <person name="Weisz D."/>
            <person name="Mascagni F."/>
            <person name="Usai G."/>
            <person name="Natali L."/>
            <person name="Bassil N."/>
            <person name="Fernandez G.E."/>
            <person name="Lomsadze A."/>
            <person name="Armour M."/>
            <person name="Olukolu B."/>
            <person name="Poorten T."/>
            <person name="Britton C."/>
            <person name="Davik J."/>
            <person name="Ashrafi H."/>
            <person name="Aiden E.L."/>
            <person name="Borodovsky M."/>
            <person name="Worthington M."/>
        </authorList>
    </citation>
    <scope>NUCLEOTIDE SEQUENCE [LARGE SCALE GENOMIC DNA]</scope>
    <source>
        <strain evidence="3">PI 553951</strain>
    </source>
</reference>
<keyword evidence="1" id="KW-0732">Signal</keyword>
<protein>
    <recommendedName>
        <fullName evidence="2">KRR1 small subunit processome component second KH domain-containing protein</fullName>
    </recommendedName>
</protein>
<name>A0AAW1W6X7_RUBAR</name>
<proteinExistence type="predicted"/>
<dbReference type="InterPro" id="IPR036612">
    <property type="entry name" value="KH_dom_type_1_sf"/>
</dbReference>
<evidence type="ECO:0000313" key="4">
    <source>
        <dbReference type="Proteomes" id="UP001457282"/>
    </source>
</evidence>
<dbReference type="SUPFAM" id="SSF54791">
    <property type="entry name" value="Eukaryotic type KH-domain (KH-domain type I)"/>
    <property type="match status" value="1"/>
</dbReference>
<dbReference type="InterPro" id="IPR048548">
    <property type="entry name" value="KRR1-like_KH2"/>
</dbReference>
<feature type="signal peptide" evidence="1">
    <location>
        <begin position="1"/>
        <end position="19"/>
    </location>
</feature>
<feature type="domain" description="KRR1 small subunit processome component second KH" evidence="2">
    <location>
        <begin position="106"/>
        <end position="160"/>
    </location>
</feature>
<organism evidence="3 4">
    <name type="scientific">Rubus argutus</name>
    <name type="common">Southern blackberry</name>
    <dbReference type="NCBI Taxonomy" id="59490"/>
    <lineage>
        <taxon>Eukaryota</taxon>
        <taxon>Viridiplantae</taxon>
        <taxon>Streptophyta</taxon>
        <taxon>Embryophyta</taxon>
        <taxon>Tracheophyta</taxon>
        <taxon>Spermatophyta</taxon>
        <taxon>Magnoliopsida</taxon>
        <taxon>eudicotyledons</taxon>
        <taxon>Gunneridae</taxon>
        <taxon>Pentapetalae</taxon>
        <taxon>rosids</taxon>
        <taxon>fabids</taxon>
        <taxon>Rosales</taxon>
        <taxon>Rosaceae</taxon>
        <taxon>Rosoideae</taxon>
        <taxon>Rosoideae incertae sedis</taxon>
        <taxon>Rubus</taxon>
    </lineage>
</organism>
<evidence type="ECO:0000313" key="3">
    <source>
        <dbReference type="EMBL" id="KAK9919588.1"/>
    </source>
</evidence>
<keyword evidence="4" id="KW-1185">Reference proteome</keyword>
<dbReference type="EMBL" id="JBEDUW010000006">
    <property type="protein sequence ID" value="KAK9919588.1"/>
    <property type="molecule type" value="Genomic_DNA"/>
</dbReference>
<evidence type="ECO:0000256" key="1">
    <source>
        <dbReference type="SAM" id="SignalP"/>
    </source>
</evidence>
<dbReference type="Pfam" id="PF21800">
    <property type="entry name" value="KH_KRR1_2nd"/>
    <property type="match status" value="1"/>
</dbReference>
<dbReference type="AlphaFoldDB" id="A0AAW1W6X7"/>
<accession>A0AAW1W6X7</accession>
<dbReference type="GO" id="GO:0003723">
    <property type="term" value="F:RNA binding"/>
    <property type="evidence" value="ECO:0007669"/>
    <property type="project" value="UniProtKB-KW"/>
</dbReference>
<sequence length="175" mass="19654">MMLSPTISYLMLIFKSVYSNSWSQDGPINAEMTFSTSKTNSEDNVERARTALDYLQLRVPVPVVIEVLNGTFSESLMIGYQKGGLCSEFNIHNDQFAVRTTLVSGCLQELEQLTGCHIYNIAKRVIIVGTLQGAKVARKIVEDCIVHNVPPTPRIRDIMRINAATQKLETLRYEL</sequence>
<feature type="chain" id="PRO_5043565001" description="KRR1 small subunit processome component second KH domain-containing protein" evidence="1">
    <location>
        <begin position="20"/>
        <end position="175"/>
    </location>
</feature>
<dbReference type="Gene3D" id="3.30.1370.10">
    <property type="entry name" value="K Homology domain, type 1"/>
    <property type="match status" value="1"/>
</dbReference>
<comment type="caution">
    <text evidence="3">The sequence shown here is derived from an EMBL/GenBank/DDBJ whole genome shotgun (WGS) entry which is preliminary data.</text>
</comment>
<dbReference type="Proteomes" id="UP001457282">
    <property type="component" value="Unassembled WGS sequence"/>
</dbReference>
<evidence type="ECO:0000259" key="2">
    <source>
        <dbReference type="Pfam" id="PF21800"/>
    </source>
</evidence>
<gene>
    <name evidence="3" type="ORF">M0R45_028176</name>
</gene>